<dbReference type="GeneID" id="37025092"/>
<organism evidence="2 3">
    <name type="scientific">Jaminaea rosea</name>
    <dbReference type="NCBI Taxonomy" id="1569628"/>
    <lineage>
        <taxon>Eukaryota</taxon>
        <taxon>Fungi</taxon>
        <taxon>Dikarya</taxon>
        <taxon>Basidiomycota</taxon>
        <taxon>Ustilaginomycotina</taxon>
        <taxon>Exobasidiomycetes</taxon>
        <taxon>Microstromatales</taxon>
        <taxon>Microstromatales incertae sedis</taxon>
        <taxon>Jaminaea</taxon>
    </lineage>
</organism>
<keyword evidence="3" id="KW-1185">Reference proteome</keyword>
<dbReference type="EMBL" id="KZ819663">
    <property type="protein sequence ID" value="PWN29707.1"/>
    <property type="molecule type" value="Genomic_DNA"/>
</dbReference>
<feature type="region of interest" description="Disordered" evidence="1">
    <location>
        <begin position="86"/>
        <end position="105"/>
    </location>
</feature>
<reference evidence="2 3" key="1">
    <citation type="journal article" date="2018" name="Mol. Biol. Evol.">
        <title>Broad Genomic Sampling Reveals a Smut Pathogenic Ancestry of the Fungal Clade Ustilaginomycotina.</title>
        <authorList>
            <person name="Kijpornyongpan T."/>
            <person name="Mondo S.J."/>
            <person name="Barry K."/>
            <person name="Sandor L."/>
            <person name="Lee J."/>
            <person name="Lipzen A."/>
            <person name="Pangilinan J."/>
            <person name="LaButti K."/>
            <person name="Hainaut M."/>
            <person name="Henrissat B."/>
            <person name="Grigoriev I.V."/>
            <person name="Spatafora J.W."/>
            <person name="Aime M.C."/>
        </authorList>
    </citation>
    <scope>NUCLEOTIDE SEQUENCE [LARGE SCALE GENOMIC DNA]</scope>
    <source>
        <strain evidence="2 3">MCA 5214</strain>
    </source>
</reference>
<dbReference type="AlphaFoldDB" id="A0A316UWM1"/>
<dbReference type="Proteomes" id="UP000245884">
    <property type="component" value="Unassembled WGS sequence"/>
</dbReference>
<proteinExistence type="predicted"/>
<accession>A0A316UWM1</accession>
<feature type="compositionally biased region" description="Basic residues" evidence="1">
    <location>
        <begin position="86"/>
        <end position="98"/>
    </location>
</feature>
<evidence type="ECO:0000256" key="1">
    <source>
        <dbReference type="SAM" id="MobiDB-lite"/>
    </source>
</evidence>
<evidence type="ECO:0000313" key="3">
    <source>
        <dbReference type="Proteomes" id="UP000245884"/>
    </source>
</evidence>
<sequence>MTQGQREQSVELGSQDDLTRQGLSGRLCVRSHSTWARQLEGVLVWEASSRARNCAWSSGLDDGSSFDAEFFNACHSPESAFRFHHSQARRTGRHRRAASRSSVDLTRRSPSPRFVVEGVGRAMVLPLSGPLMVNGAILIRPPRRSLRWLHCSSLLQGRAQALLFDP</sequence>
<gene>
    <name evidence="2" type="ORF">BDZ90DRAFT_117799</name>
</gene>
<dbReference type="RefSeq" id="XP_025364319.1">
    <property type="nucleotide sequence ID" value="XM_025503269.1"/>
</dbReference>
<protein>
    <submittedName>
        <fullName evidence="2">Uncharacterized protein</fullName>
    </submittedName>
</protein>
<evidence type="ECO:0000313" key="2">
    <source>
        <dbReference type="EMBL" id="PWN29707.1"/>
    </source>
</evidence>
<name>A0A316UWM1_9BASI</name>